<organism evidence="6 7">
    <name type="scientific">Aquimarina atlantica</name>
    <dbReference type="NCBI Taxonomy" id="1317122"/>
    <lineage>
        <taxon>Bacteria</taxon>
        <taxon>Pseudomonadati</taxon>
        <taxon>Bacteroidota</taxon>
        <taxon>Flavobacteriia</taxon>
        <taxon>Flavobacteriales</taxon>
        <taxon>Flavobacteriaceae</taxon>
        <taxon>Aquimarina</taxon>
    </lineage>
</organism>
<dbReference type="InterPro" id="IPR050553">
    <property type="entry name" value="Thioredoxin_ResA/DsbE_sf"/>
</dbReference>
<dbReference type="InterPro" id="IPR013766">
    <property type="entry name" value="Thioredoxin_domain"/>
</dbReference>
<evidence type="ECO:0000256" key="2">
    <source>
        <dbReference type="ARBA" id="ARBA00022748"/>
    </source>
</evidence>
<evidence type="ECO:0000256" key="4">
    <source>
        <dbReference type="ARBA" id="ARBA00023284"/>
    </source>
</evidence>
<evidence type="ECO:0000256" key="3">
    <source>
        <dbReference type="ARBA" id="ARBA00023157"/>
    </source>
</evidence>
<evidence type="ECO:0000313" key="7">
    <source>
        <dbReference type="Proteomes" id="UP000023541"/>
    </source>
</evidence>
<dbReference type="PANTHER" id="PTHR42852:SF6">
    <property type="entry name" value="THIOL:DISULFIDE INTERCHANGE PROTEIN DSBE"/>
    <property type="match status" value="1"/>
</dbReference>
<keyword evidence="4" id="KW-0676">Redox-active center</keyword>
<dbReference type="GO" id="GO:0030313">
    <property type="term" value="C:cell envelope"/>
    <property type="evidence" value="ECO:0007669"/>
    <property type="project" value="UniProtKB-SubCell"/>
</dbReference>
<dbReference type="Pfam" id="PF08534">
    <property type="entry name" value="Redoxin"/>
    <property type="match status" value="1"/>
</dbReference>
<dbReference type="CDD" id="cd02966">
    <property type="entry name" value="TlpA_like_family"/>
    <property type="match status" value="1"/>
</dbReference>
<dbReference type="Gene3D" id="3.40.30.10">
    <property type="entry name" value="Glutaredoxin"/>
    <property type="match status" value="1"/>
</dbReference>
<dbReference type="GO" id="GO:0016491">
    <property type="term" value="F:oxidoreductase activity"/>
    <property type="evidence" value="ECO:0007669"/>
    <property type="project" value="InterPro"/>
</dbReference>
<sequence>MKPLLWALSCILGLAACNKENKAEKVDYVLFSGKVSNTLENKINVFRNSDSFKKVISINEDGTFSDTLKIESKGSYTFTIGRERSSLYLDHGDQLELTIDTKQFDESIKYTGTAADANNYLAERALIAERLFAGGPEGYKKLFMNEVDEFKKLISQNEQAKNDAIKKYKNLDPEFVATQTKDNRYEYLSMLNNYPSTHSHYAKKEDYKAPEGFLDELKDFNIDNAEDYEKSSAYRRLSSDVFYRISEEKATKDSISMDKAMMENLAQIKSKNIRNAFMKNMAYQVSPRNDNAAELYDMLMAASDDEEFKSELTNKFEKIKVLVKGNVSPVFNDYENYKGGTTSLSDLKGKYVYIDVWATWCGPCKAEIPHLKKIEKQYHSKNIEFVSISIDKKPQHDAWRTMVKEKELGGIQLFADNDWGSQFVVDYGIRGIPRFILIDPEGKIVSASAPRPSDPKLVEVFNELSI</sequence>
<dbReference type="PROSITE" id="PS51257">
    <property type="entry name" value="PROKAR_LIPOPROTEIN"/>
    <property type="match status" value="1"/>
</dbReference>
<dbReference type="Proteomes" id="UP000023541">
    <property type="component" value="Unassembled WGS sequence"/>
</dbReference>
<feature type="domain" description="Thioredoxin" evidence="5">
    <location>
        <begin position="322"/>
        <end position="466"/>
    </location>
</feature>
<gene>
    <name evidence="6" type="ORF">ATO12_20855</name>
</gene>
<dbReference type="PROSITE" id="PS51352">
    <property type="entry name" value="THIOREDOXIN_2"/>
    <property type="match status" value="1"/>
</dbReference>
<comment type="subcellular location">
    <subcellularLocation>
        <location evidence="1">Cell envelope</location>
    </subcellularLocation>
</comment>
<reference evidence="6 7" key="1">
    <citation type="submission" date="2014-04" db="EMBL/GenBank/DDBJ databases">
        <title>Aquimarina sp. 22II-S11-z7 Genome Sequencing.</title>
        <authorList>
            <person name="Lai Q."/>
        </authorList>
    </citation>
    <scope>NUCLEOTIDE SEQUENCE [LARGE SCALE GENOMIC DNA]</scope>
    <source>
        <strain evidence="6 7">22II-S11-z7</strain>
    </source>
</reference>
<proteinExistence type="predicted"/>
<keyword evidence="2" id="KW-0201">Cytochrome c-type biogenesis</keyword>
<dbReference type="EMBL" id="AQRA01000007">
    <property type="protein sequence ID" value="EZH72588.1"/>
    <property type="molecule type" value="Genomic_DNA"/>
</dbReference>
<keyword evidence="3" id="KW-1015">Disulfide bond</keyword>
<evidence type="ECO:0000259" key="5">
    <source>
        <dbReference type="PROSITE" id="PS51352"/>
    </source>
</evidence>
<comment type="caution">
    <text evidence="6">The sequence shown here is derived from an EMBL/GenBank/DDBJ whole genome shotgun (WGS) entry which is preliminary data.</text>
</comment>
<name>A0A023BS21_9FLAO</name>
<dbReference type="InterPro" id="IPR036249">
    <property type="entry name" value="Thioredoxin-like_sf"/>
</dbReference>
<evidence type="ECO:0000313" key="6">
    <source>
        <dbReference type="EMBL" id="EZH72588.1"/>
    </source>
</evidence>
<evidence type="ECO:0000256" key="1">
    <source>
        <dbReference type="ARBA" id="ARBA00004196"/>
    </source>
</evidence>
<dbReference type="GO" id="GO:0017004">
    <property type="term" value="P:cytochrome complex assembly"/>
    <property type="evidence" value="ECO:0007669"/>
    <property type="project" value="UniProtKB-KW"/>
</dbReference>
<accession>A0A023BS21</accession>
<dbReference type="STRING" id="1317122.ATO12_20855"/>
<protein>
    <recommendedName>
        <fullName evidence="5">Thioredoxin domain-containing protein</fullName>
    </recommendedName>
</protein>
<dbReference type="PANTHER" id="PTHR42852">
    <property type="entry name" value="THIOL:DISULFIDE INTERCHANGE PROTEIN DSBE"/>
    <property type="match status" value="1"/>
</dbReference>
<keyword evidence="7" id="KW-1185">Reference proteome</keyword>
<dbReference type="eggNOG" id="COG0526">
    <property type="taxonomic scope" value="Bacteria"/>
</dbReference>
<dbReference type="AlphaFoldDB" id="A0A023BS21"/>
<dbReference type="InterPro" id="IPR013740">
    <property type="entry name" value="Redoxin"/>
</dbReference>
<dbReference type="SUPFAM" id="SSF52833">
    <property type="entry name" value="Thioredoxin-like"/>
    <property type="match status" value="1"/>
</dbReference>